<sequence length="181" mass="20891">MDRRQNKTQLGIKEVFIHLLSENPIDKITVSRISKLADINRGTFYLHYHDVYDLHDQIVTELIADMTAIFNTTYPTTTENYSSFKTLSYQLVTYIATHQTTVDALLNQQQVGTIVFKKIKKTFIQKALTLETDLSDNIPDKIEINFIVSGIMGLIIDFISHELPITAEELYQNIYNLLLKF</sequence>
<dbReference type="Pfam" id="PF14278">
    <property type="entry name" value="TetR_C_8"/>
    <property type="match status" value="1"/>
</dbReference>
<feature type="DNA-binding region" description="H-T-H motif" evidence="2">
    <location>
        <begin position="29"/>
        <end position="48"/>
    </location>
</feature>
<dbReference type="EMBL" id="JAHBFX010000001">
    <property type="protein sequence ID" value="MBZ5998826.1"/>
    <property type="molecule type" value="Genomic_DNA"/>
</dbReference>
<evidence type="ECO:0000313" key="4">
    <source>
        <dbReference type="EMBL" id="MBZ5998826.1"/>
    </source>
</evidence>
<dbReference type="PANTHER" id="PTHR43479:SF7">
    <property type="entry name" value="TETR-FAMILY TRANSCRIPTIONAL REGULATOR"/>
    <property type="match status" value="1"/>
</dbReference>
<dbReference type="InterPro" id="IPR001647">
    <property type="entry name" value="HTH_TetR"/>
</dbReference>
<accession>A0AB35FYW1</accession>
<feature type="domain" description="HTH tetR-type" evidence="3">
    <location>
        <begin position="6"/>
        <end position="66"/>
    </location>
</feature>
<dbReference type="InterPro" id="IPR009057">
    <property type="entry name" value="Homeodomain-like_sf"/>
</dbReference>
<evidence type="ECO:0000256" key="1">
    <source>
        <dbReference type="ARBA" id="ARBA00023125"/>
    </source>
</evidence>
<reference evidence="5 6" key="1">
    <citation type="submission" date="2021-05" db="EMBL/GenBank/DDBJ databases">
        <title>Pangenome of Leuconostoc gelidum warrants species status for Leuconostoc gelidum subsp. gasicomitatum.</title>
        <authorList>
            <person name="Johansson P."/>
            <person name="Sade E."/>
            <person name="Hultman J."/>
            <person name="Auvinen P."/>
            <person name="Bjorkroth J."/>
        </authorList>
    </citation>
    <scope>NUCLEOTIDE SEQUENCE</scope>
    <source>
        <strain evidence="4 6">AMKR21</strain>
        <strain evidence="5">C220d</strain>
    </source>
</reference>
<evidence type="ECO:0000313" key="7">
    <source>
        <dbReference type="Proteomes" id="UP000727071"/>
    </source>
</evidence>
<keyword evidence="1 2" id="KW-0238">DNA-binding</keyword>
<dbReference type="SUPFAM" id="SSF46689">
    <property type="entry name" value="Homeodomain-like"/>
    <property type="match status" value="1"/>
</dbReference>
<dbReference type="Proteomes" id="UP000727071">
    <property type="component" value="Unassembled WGS sequence"/>
</dbReference>
<gene>
    <name evidence="5" type="ORF">KII88_03980</name>
    <name evidence="4" type="ORF">KIJ07_00045</name>
</gene>
<dbReference type="InterPro" id="IPR050624">
    <property type="entry name" value="HTH-type_Tx_Regulator"/>
</dbReference>
<name>A0AB35FYW1_LEUGE</name>
<dbReference type="Gene3D" id="1.10.357.10">
    <property type="entry name" value="Tetracycline Repressor, domain 2"/>
    <property type="match status" value="1"/>
</dbReference>
<proteinExistence type="predicted"/>
<dbReference type="InterPro" id="IPR039532">
    <property type="entry name" value="TetR_C_Firmicutes"/>
</dbReference>
<protein>
    <submittedName>
        <fullName evidence="5">TetR/AcrR family transcriptional regulator</fullName>
    </submittedName>
</protein>
<evidence type="ECO:0000259" key="3">
    <source>
        <dbReference type="PROSITE" id="PS50977"/>
    </source>
</evidence>
<dbReference type="Proteomes" id="UP000705994">
    <property type="component" value="Unassembled WGS sequence"/>
</dbReference>
<dbReference type="AlphaFoldDB" id="A0AB35FYW1"/>
<dbReference type="RefSeq" id="WP_010015453.1">
    <property type="nucleotide sequence ID" value="NZ_BPKU01000004.1"/>
</dbReference>
<evidence type="ECO:0000313" key="5">
    <source>
        <dbReference type="EMBL" id="MBZ6015692.1"/>
    </source>
</evidence>
<dbReference type="PANTHER" id="PTHR43479">
    <property type="entry name" value="ACREF/ENVCD OPERON REPRESSOR-RELATED"/>
    <property type="match status" value="1"/>
</dbReference>
<dbReference type="EMBL" id="JAHBFV010000012">
    <property type="protein sequence ID" value="MBZ6015692.1"/>
    <property type="molecule type" value="Genomic_DNA"/>
</dbReference>
<keyword evidence="6" id="KW-1185">Reference proteome</keyword>
<evidence type="ECO:0000313" key="6">
    <source>
        <dbReference type="Proteomes" id="UP000705994"/>
    </source>
</evidence>
<evidence type="ECO:0000256" key="2">
    <source>
        <dbReference type="PROSITE-ProRule" id="PRU00335"/>
    </source>
</evidence>
<organism evidence="5 7">
    <name type="scientific">Leuconostoc gelidum subsp. gelidum</name>
    <dbReference type="NCBI Taxonomy" id="1607839"/>
    <lineage>
        <taxon>Bacteria</taxon>
        <taxon>Bacillati</taxon>
        <taxon>Bacillota</taxon>
        <taxon>Bacilli</taxon>
        <taxon>Lactobacillales</taxon>
        <taxon>Lactobacillaceae</taxon>
        <taxon>Leuconostoc</taxon>
        <taxon>Leuconostoc gelidum group</taxon>
    </lineage>
</organism>
<dbReference type="PROSITE" id="PS50977">
    <property type="entry name" value="HTH_TETR_2"/>
    <property type="match status" value="1"/>
</dbReference>
<dbReference type="GO" id="GO:0003677">
    <property type="term" value="F:DNA binding"/>
    <property type="evidence" value="ECO:0007669"/>
    <property type="project" value="UniProtKB-UniRule"/>
</dbReference>
<comment type="caution">
    <text evidence="5">The sequence shown here is derived from an EMBL/GenBank/DDBJ whole genome shotgun (WGS) entry which is preliminary data.</text>
</comment>
<dbReference type="GeneID" id="61038497"/>